<sequence>MSSTAASTVSLTSHCLCKAHTFKTQVPKSKLPLPAPICHCWSCRHVTGALYTSDVRWPEPRANVDVSNLNAFSFSPRVNLLFCPTCSTPMFWEMLGEPGHPLGIFTGTLTNDEVAPFRFIEQSFVADTIDGGASVWLQRANGDGPECKRFKLEASDNAPEDALSGDWPPADELTGFEKKTGDSIPIRCKCKGVDLVLKRGDYSDVAKENLPWNVDPNTHKLSTVFCGCDSCRLQGGIDMWYWTFIAMKHLSAAQGDVPFPASKHELKAAIDRKDPVVGSLAYFASATRAGVLRFFCSTCSATVFFGQDDRPEILDVAVGLFDAPEGARAEGFLSWSFGEVDFKEDADGGWRAQHFDAVEKEAERWRVARGYPKNPMRVGDDTAQEELGARQQRSRHADRREIPMSIVTEASNTLCYDQASLALDLHVLSRFASRARVLAHGVRFMPHYSTARAPLVCLDCVRSRYFSCRRGLCLSGNWVVVAPFRRETNPALLSSRLALFADPLLSTNVKMAPAAKCPLAREELLQHARSPQLRGPPMPTDCTRRSDLVDRIEPELSPALSSERSTTAAIVARSRKLTVRTLRSEAPAMLPTLEFAQILGALLVVEPHQHHTVPHSVCMALEDHQPSTMATAGS</sequence>
<dbReference type="EMBL" id="JAPHNI010000192">
    <property type="protein sequence ID" value="KAJ8114461.1"/>
    <property type="molecule type" value="Genomic_DNA"/>
</dbReference>
<dbReference type="Proteomes" id="UP001153331">
    <property type="component" value="Unassembled WGS sequence"/>
</dbReference>
<accession>A0ACC2IH37</accession>
<evidence type="ECO:0000313" key="2">
    <source>
        <dbReference type="Proteomes" id="UP001153331"/>
    </source>
</evidence>
<protein>
    <submittedName>
        <fullName evidence="1">Uncharacterized protein</fullName>
    </submittedName>
</protein>
<organism evidence="1 2">
    <name type="scientific">Boeremia exigua</name>
    <dbReference type="NCBI Taxonomy" id="749465"/>
    <lineage>
        <taxon>Eukaryota</taxon>
        <taxon>Fungi</taxon>
        <taxon>Dikarya</taxon>
        <taxon>Ascomycota</taxon>
        <taxon>Pezizomycotina</taxon>
        <taxon>Dothideomycetes</taxon>
        <taxon>Pleosporomycetidae</taxon>
        <taxon>Pleosporales</taxon>
        <taxon>Pleosporineae</taxon>
        <taxon>Didymellaceae</taxon>
        <taxon>Boeremia</taxon>
    </lineage>
</organism>
<gene>
    <name evidence="1" type="ORF">OPT61_g3658</name>
</gene>
<keyword evidence="2" id="KW-1185">Reference proteome</keyword>
<comment type="caution">
    <text evidence="1">The sequence shown here is derived from an EMBL/GenBank/DDBJ whole genome shotgun (WGS) entry which is preliminary data.</text>
</comment>
<reference evidence="1" key="1">
    <citation type="submission" date="2022-11" db="EMBL/GenBank/DDBJ databases">
        <title>Genome Sequence of Boeremia exigua.</title>
        <authorList>
            <person name="Buettner E."/>
        </authorList>
    </citation>
    <scope>NUCLEOTIDE SEQUENCE</scope>
    <source>
        <strain evidence="1">CU02</strain>
    </source>
</reference>
<name>A0ACC2IH37_9PLEO</name>
<evidence type="ECO:0000313" key="1">
    <source>
        <dbReference type="EMBL" id="KAJ8114461.1"/>
    </source>
</evidence>
<proteinExistence type="predicted"/>